<dbReference type="InterPro" id="IPR043266">
    <property type="entry name" value="RHO_NdoB-like_C"/>
</dbReference>
<dbReference type="InterPro" id="IPR036922">
    <property type="entry name" value="Rieske_2Fe-2S_sf"/>
</dbReference>
<dbReference type="PANTHER" id="PTHR43756">
    <property type="entry name" value="CHOLINE MONOOXYGENASE, CHLOROPLASTIC"/>
    <property type="match status" value="1"/>
</dbReference>
<protein>
    <submittedName>
        <fullName evidence="11">Rieske 2Fe-2S domain-containing protein</fullName>
    </submittedName>
</protein>
<evidence type="ECO:0000256" key="4">
    <source>
        <dbReference type="ARBA" id="ARBA00022797"/>
    </source>
</evidence>
<dbReference type="GO" id="GO:0016705">
    <property type="term" value="F:oxidoreductase activity, acting on paired donors, with incorporation or reduction of molecular oxygen"/>
    <property type="evidence" value="ECO:0007669"/>
    <property type="project" value="UniProtKB-ARBA"/>
</dbReference>
<evidence type="ECO:0000256" key="3">
    <source>
        <dbReference type="ARBA" id="ARBA00022723"/>
    </source>
</evidence>
<organism evidence="11 12">
    <name type="scientific">Pseudonocardia bannensis</name>
    <dbReference type="NCBI Taxonomy" id="630973"/>
    <lineage>
        <taxon>Bacteria</taxon>
        <taxon>Bacillati</taxon>
        <taxon>Actinomycetota</taxon>
        <taxon>Actinomycetes</taxon>
        <taxon>Pseudonocardiales</taxon>
        <taxon>Pseudonocardiaceae</taxon>
        <taxon>Pseudonocardia</taxon>
    </lineage>
</organism>
<proteinExistence type="inferred from homology"/>
<dbReference type="SUPFAM" id="SSF50022">
    <property type="entry name" value="ISP domain"/>
    <property type="match status" value="1"/>
</dbReference>
<keyword evidence="2" id="KW-0001">2Fe-2S</keyword>
<evidence type="ECO:0000256" key="7">
    <source>
        <dbReference type="ARBA" id="ARBA00023004"/>
    </source>
</evidence>
<sequence length="430" mass="48227">MSPAGSDITHLVDIDEGWVDRSIYWDPDIYALELERIFARAWLFLAHESQIPRPGDFVTTWMGQDRVIVVRGRDGTVGAYLNSCPHRGNVVCHAEAGRARGFVCNYHGWSFGLDGSLVGMHEVEAFERTPGFDRRKLGLTPVAKIDTYKGLVFATFDPDAPSLPDYFGEFTYYLDVMLDNDEGGTEFMPGCIRSMLPCNWKVAAENFAGDALHAGWTHDSGAQAMLGRGVGKVSDENSYQANINGHCWEFNLDLLGNAATFGDRSVLRWLRSREPEMAQRLGPIRARMVGSMSSVNVFPNFSFLPGQSTFRVWQPRGPQRTELQTWVLVNRNAPDHIKEAYRKGVMMTFSPAGVFEMDDGDNWQYATRANDGVVTRRQRLYYGLGLGTGIDHPELPGNVHQGQVNDANQRAFLQRWAQLMDARSWSEVAS</sequence>
<evidence type="ECO:0000256" key="8">
    <source>
        <dbReference type="ARBA" id="ARBA00023014"/>
    </source>
</evidence>
<dbReference type="Gene3D" id="2.102.10.10">
    <property type="entry name" value="Rieske [2Fe-2S] iron-sulphur domain"/>
    <property type="match status" value="1"/>
</dbReference>
<dbReference type="GO" id="GO:0051213">
    <property type="term" value="F:dioxygenase activity"/>
    <property type="evidence" value="ECO:0007669"/>
    <property type="project" value="UniProtKB-KW"/>
</dbReference>
<evidence type="ECO:0000313" key="12">
    <source>
        <dbReference type="Proteomes" id="UP000586918"/>
    </source>
</evidence>
<dbReference type="InterPro" id="IPR017941">
    <property type="entry name" value="Rieske_2Fe-2S"/>
</dbReference>
<evidence type="ECO:0000259" key="10">
    <source>
        <dbReference type="PROSITE" id="PS51296"/>
    </source>
</evidence>
<evidence type="ECO:0000256" key="2">
    <source>
        <dbReference type="ARBA" id="ARBA00022714"/>
    </source>
</evidence>
<keyword evidence="12" id="KW-1185">Reference proteome</keyword>
<dbReference type="SUPFAM" id="SSF55961">
    <property type="entry name" value="Bet v1-like"/>
    <property type="match status" value="1"/>
</dbReference>
<gene>
    <name evidence="11" type="ORF">HF519_11125</name>
</gene>
<name>A0A848DHT0_9PSEU</name>
<evidence type="ECO:0000313" key="11">
    <source>
        <dbReference type="EMBL" id="NMH92109.1"/>
    </source>
</evidence>
<keyword evidence="8" id="KW-0411">Iron-sulfur</keyword>
<dbReference type="InterPro" id="IPR001663">
    <property type="entry name" value="Rng_hydr_dOase-A"/>
</dbReference>
<feature type="domain" description="Rieske" evidence="10">
    <location>
        <begin position="43"/>
        <end position="116"/>
    </location>
</feature>
<keyword evidence="6" id="KW-0560">Oxidoreductase</keyword>
<dbReference type="AlphaFoldDB" id="A0A848DHT0"/>
<dbReference type="CDD" id="cd08881">
    <property type="entry name" value="RHO_alpha_C_NDO-like"/>
    <property type="match status" value="1"/>
</dbReference>
<dbReference type="Gene3D" id="3.90.380.10">
    <property type="entry name" value="Naphthalene 1,2-dioxygenase Alpha Subunit, Chain A, domain 1"/>
    <property type="match status" value="1"/>
</dbReference>
<dbReference type="GO" id="GO:0004497">
    <property type="term" value="F:monooxygenase activity"/>
    <property type="evidence" value="ECO:0007669"/>
    <property type="project" value="UniProtKB-ARBA"/>
</dbReference>
<dbReference type="InterPro" id="IPR015879">
    <property type="entry name" value="Ring_hydroxy_dOase_asu_C_dom"/>
</dbReference>
<dbReference type="PROSITE" id="PS00570">
    <property type="entry name" value="RING_HYDROXYL_ALPHA"/>
    <property type="match status" value="1"/>
</dbReference>
<dbReference type="InterPro" id="IPR015881">
    <property type="entry name" value="ARHD_Rieske_2Fe_2S"/>
</dbReference>
<evidence type="ECO:0000256" key="1">
    <source>
        <dbReference type="ARBA" id="ARBA00008751"/>
    </source>
</evidence>
<dbReference type="CDD" id="cd03469">
    <property type="entry name" value="Rieske_RO_Alpha_N"/>
    <property type="match status" value="1"/>
</dbReference>
<dbReference type="Proteomes" id="UP000586918">
    <property type="component" value="Unassembled WGS sequence"/>
</dbReference>
<keyword evidence="9" id="KW-0520">NAD</keyword>
<keyword evidence="3" id="KW-0479">Metal-binding</keyword>
<accession>A0A848DHT0</accession>
<comment type="caution">
    <text evidence="11">The sequence shown here is derived from an EMBL/GenBank/DDBJ whole genome shotgun (WGS) entry which is preliminary data.</text>
</comment>
<comment type="similarity">
    <text evidence="1">Belongs to the bacterial ring-hydroxylating dioxygenase alpha subunit family.</text>
</comment>
<reference evidence="11 12" key="1">
    <citation type="submission" date="2020-04" db="EMBL/GenBank/DDBJ databases">
        <authorList>
            <person name="Klaysubun C."/>
            <person name="Duangmal K."/>
            <person name="Lipun K."/>
        </authorList>
    </citation>
    <scope>NUCLEOTIDE SEQUENCE [LARGE SCALE GENOMIC DNA]</scope>
    <source>
        <strain evidence="11 12">DSM 45300</strain>
    </source>
</reference>
<dbReference type="PANTHER" id="PTHR43756:SF1">
    <property type="entry name" value="3-PHENYLPROPIONATE_CINNAMIC ACID DIOXYGENASE SUBUNIT ALPHA"/>
    <property type="match status" value="1"/>
</dbReference>
<evidence type="ECO:0000256" key="9">
    <source>
        <dbReference type="ARBA" id="ARBA00023027"/>
    </source>
</evidence>
<dbReference type="GO" id="GO:0051537">
    <property type="term" value="F:2 iron, 2 sulfur cluster binding"/>
    <property type="evidence" value="ECO:0007669"/>
    <property type="project" value="UniProtKB-KW"/>
</dbReference>
<evidence type="ECO:0000256" key="6">
    <source>
        <dbReference type="ARBA" id="ARBA00023002"/>
    </source>
</evidence>
<evidence type="ECO:0000256" key="5">
    <source>
        <dbReference type="ARBA" id="ARBA00022964"/>
    </source>
</evidence>
<dbReference type="EMBL" id="JAAXKZ010000031">
    <property type="protein sequence ID" value="NMH92109.1"/>
    <property type="molecule type" value="Genomic_DNA"/>
</dbReference>
<dbReference type="PROSITE" id="PS51296">
    <property type="entry name" value="RIESKE"/>
    <property type="match status" value="1"/>
</dbReference>
<keyword evidence="4" id="KW-0058">Aromatic hydrocarbons catabolism</keyword>
<dbReference type="Pfam" id="PF00848">
    <property type="entry name" value="Ring_hydroxyl_A"/>
    <property type="match status" value="1"/>
</dbReference>
<dbReference type="GO" id="GO:0005506">
    <property type="term" value="F:iron ion binding"/>
    <property type="evidence" value="ECO:0007669"/>
    <property type="project" value="InterPro"/>
</dbReference>
<dbReference type="Pfam" id="PF00355">
    <property type="entry name" value="Rieske"/>
    <property type="match status" value="1"/>
</dbReference>
<dbReference type="PRINTS" id="PR00090">
    <property type="entry name" value="RNGDIOXGNASE"/>
</dbReference>
<keyword evidence="5" id="KW-0223">Dioxygenase</keyword>
<keyword evidence="7" id="KW-0408">Iron</keyword>
<dbReference type="RefSeq" id="WP_169412827.1">
    <property type="nucleotide sequence ID" value="NZ_JAAXKZ010000031.1"/>
</dbReference>